<reference evidence="2" key="1">
    <citation type="submission" date="2009-01" db="EMBL/GenBank/DDBJ databases">
        <authorList>
            <person name="Glithero R."/>
        </authorList>
    </citation>
    <scope>NUCLEOTIDE SEQUENCE</scope>
</reference>
<sequence>MLTIEVTIELDSREGTKCSGSWKGRHFQSWIWCILIHFLISLPCIFSKCFGVDITVAVYPLGDIAISYGEPLEIFCIAEKYSSSDIEFFLRDKQLESEILNSTTRRLYIKKPERQVNSYYCINKKTGKICTSRVLVESPPADVTDFKCVSKNFEVLNCSWTSPHSNTYISYNGTFSNNGNMVGPPCIAKKVDNTPTRYCWWNTNQYRQLKKEQVFYLRACNIFGCNSQTFTIDHFAIVKPDPPRDLRVIKTETHSVVLKWRVSNNIADLLDCGVEHIIEYQIAKIDNRAVFHRVDASGLPLRNKTYTFHLTDLPYAHMQYEVRVYIKSRKAVTREYWSELSYIVFLTESERPSRPPDTTAGAFDHATYTNRRVMYVYWKQLEEYEEAGANFTYKVLVSHGNKTETVFPEKNKSLSFVTLNTTLNALDITIWSFNINGSSVNSTHLYIPPETDTHSLKVSSFTKLAYENGTYELSWVRIKNINNYTLFWCQHNSTKICTGRMDFAVLNPSKNNHVIDLPRDYRYQFAISANNGSKTSGMVWAQCDISIEGLVLYGFPVHLTSDAPGASYVTLRWVMDCTLPEGIITGYNISYCPIVQTSSNCDKSVENKYVFIQDPKQMQATIEQLLPFRTYQFRFALNTIYGTI</sequence>
<proteinExistence type="predicted"/>
<dbReference type="InterPro" id="IPR003961">
    <property type="entry name" value="FN3_dom"/>
</dbReference>
<gene>
    <name evidence="2" type="primary">HM00035</name>
</gene>
<protein>
    <submittedName>
        <fullName evidence="2">Putative tyrosine phosphatase (Truncated)</fullName>
    </submittedName>
</protein>
<dbReference type="InterPro" id="IPR036116">
    <property type="entry name" value="FN3_sf"/>
</dbReference>
<organism evidence="2">
    <name type="scientific">Heliconius melpomene</name>
    <name type="common">Postman butterfly</name>
    <dbReference type="NCBI Taxonomy" id="34740"/>
    <lineage>
        <taxon>Eukaryota</taxon>
        <taxon>Metazoa</taxon>
        <taxon>Ecdysozoa</taxon>
        <taxon>Arthropoda</taxon>
        <taxon>Hexapoda</taxon>
        <taxon>Insecta</taxon>
        <taxon>Pterygota</taxon>
        <taxon>Neoptera</taxon>
        <taxon>Endopterygota</taxon>
        <taxon>Lepidoptera</taxon>
        <taxon>Glossata</taxon>
        <taxon>Ditrysia</taxon>
        <taxon>Papilionoidea</taxon>
        <taxon>Nymphalidae</taxon>
        <taxon>Heliconiinae</taxon>
        <taxon>Heliconiini</taxon>
        <taxon>Heliconius</taxon>
    </lineage>
</organism>
<dbReference type="SMART" id="SM00060">
    <property type="entry name" value="FN3"/>
    <property type="match status" value="2"/>
</dbReference>
<dbReference type="CDD" id="cd00063">
    <property type="entry name" value="FN3"/>
    <property type="match status" value="2"/>
</dbReference>
<dbReference type="EMBL" id="FP102340">
    <property type="protein sequence ID" value="CBH09278.1"/>
    <property type="molecule type" value="Genomic_DNA"/>
</dbReference>
<name>D0AB81_HELME</name>
<dbReference type="PROSITE" id="PS50853">
    <property type="entry name" value="FN3"/>
    <property type="match status" value="1"/>
</dbReference>
<dbReference type="InterPro" id="IPR013783">
    <property type="entry name" value="Ig-like_fold"/>
</dbReference>
<reference evidence="2" key="2">
    <citation type="journal article" name="Mol. Ecol.">
        <title>Characterization of a hotspot for mimicry: Assembly of a butterfly wing transcriptome to genomic sequence at the HmYb/Sb locus.</title>
        <authorList>
            <person name="Ferguson L."/>
            <person name="Fai Lee S."/>
            <person name="Chamberlain N."/>
            <person name="Nadeau N."/>
            <person name="Joron M."/>
            <person name="Baxter S."/>
            <person name="Wilkinson P."/>
            <person name="Papanicolaou A."/>
            <person name="Kumar S."/>
            <person name="Thuan-Jin Clark R."/>
            <person name="Davidson C."/>
            <person name="Glithero R."/>
            <person name="Beasley H."/>
            <person name="Vogel H."/>
            <person name="Ffrench-Constant R."/>
            <person name="Jiggins C."/>
        </authorList>
    </citation>
    <scope>NUCLEOTIDE SEQUENCE</scope>
</reference>
<evidence type="ECO:0000313" key="2">
    <source>
        <dbReference type="EMBL" id="CBH09276.1"/>
    </source>
</evidence>
<dbReference type="SUPFAM" id="SSF49265">
    <property type="entry name" value="Fibronectin type III"/>
    <property type="match status" value="3"/>
</dbReference>
<dbReference type="AlphaFoldDB" id="D0AB81"/>
<dbReference type="Gene3D" id="2.60.40.10">
    <property type="entry name" value="Immunoglobulins"/>
    <property type="match status" value="3"/>
</dbReference>
<evidence type="ECO:0000259" key="1">
    <source>
        <dbReference type="PROSITE" id="PS50853"/>
    </source>
</evidence>
<accession>D0AB81</accession>
<feature type="domain" description="Fibronectin type-III" evidence="1">
    <location>
        <begin position="555"/>
        <end position="644"/>
    </location>
</feature>
<dbReference type="EMBL" id="FP102339">
    <property type="protein sequence ID" value="CBH09276.1"/>
    <property type="molecule type" value="Genomic_DNA"/>
</dbReference>